<dbReference type="HOGENOM" id="CLU_2655965_0_0_1"/>
<keyword evidence="2" id="KW-1185">Reference proteome</keyword>
<dbReference type="Proteomes" id="UP000001312">
    <property type="component" value="Unassembled WGS sequence"/>
</dbReference>
<organism evidence="1 2">
    <name type="scientific">Sclerotinia sclerotiorum (strain ATCC 18683 / 1980 / Ss-1)</name>
    <name type="common">White mold</name>
    <name type="synonym">Whetzelinia sclerotiorum</name>
    <dbReference type="NCBI Taxonomy" id="665079"/>
    <lineage>
        <taxon>Eukaryota</taxon>
        <taxon>Fungi</taxon>
        <taxon>Dikarya</taxon>
        <taxon>Ascomycota</taxon>
        <taxon>Pezizomycotina</taxon>
        <taxon>Leotiomycetes</taxon>
        <taxon>Helotiales</taxon>
        <taxon>Sclerotiniaceae</taxon>
        <taxon>Sclerotinia</taxon>
    </lineage>
</organism>
<dbReference type="GeneID" id="5486801"/>
<evidence type="ECO:0000313" key="2">
    <source>
        <dbReference type="Proteomes" id="UP000001312"/>
    </source>
</evidence>
<dbReference type="KEGG" id="ssl:SS1G_08356"/>
<dbReference type="RefSeq" id="XP_001590616.1">
    <property type="nucleotide sequence ID" value="XM_001590566.1"/>
</dbReference>
<evidence type="ECO:0000313" key="1">
    <source>
        <dbReference type="EMBL" id="EDN92493.1"/>
    </source>
</evidence>
<name>A7ESQ1_SCLS1</name>
<dbReference type="AlphaFoldDB" id="A7ESQ1"/>
<sequence>MGSLVAAALLSQIPILKRKLLGSSFKVGSSVRFSVAGFYEFSMVDTSGARLRDIRSLARVGFRLPGTGEETVSLNA</sequence>
<reference evidence="2" key="1">
    <citation type="journal article" date="2011" name="PLoS Genet.">
        <title>Genomic analysis of the necrotrophic fungal pathogens Sclerotinia sclerotiorum and Botrytis cinerea.</title>
        <authorList>
            <person name="Amselem J."/>
            <person name="Cuomo C.A."/>
            <person name="van Kan J.A."/>
            <person name="Viaud M."/>
            <person name="Benito E.P."/>
            <person name="Couloux A."/>
            <person name="Coutinho P.M."/>
            <person name="de Vries R.P."/>
            <person name="Dyer P.S."/>
            <person name="Fillinger S."/>
            <person name="Fournier E."/>
            <person name="Gout L."/>
            <person name="Hahn M."/>
            <person name="Kohn L."/>
            <person name="Lapalu N."/>
            <person name="Plummer K.M."/>
            <person name="Pradier J.M."/>
            <person name="Quevillon E."/>
            <person name="Sharon A."/>
            <person name="Simon A."/>
            <person name="ten Have A."/>
            <person name="Tudzynski B."/>
            <person name="Tudzynski P."/>
            <person name="Wincker P."/>
            <person name="Andrew M."/>
            <person name="Anthouard V."/>
            <person name="Beever R.E."/>
            <person name="Beffa R."/>
            <person name="Benoit I."/>
            <person name="Bouzid O."/>
            <person name="Brault B."/>
            <person name="Chen Z."/>
            <person name="Choquer M."/>
            <person name="Collemare J."/>
            <person name="Cotton P."/>
            <person name="Danchin E.G."/>
            <person name="Da Silva C."/>
            <person name="Gautier A."/>
            <person name="Giraud C."/>
            <person name="Giraud T."/>
            <person name="Gonzalez C."/>
            <person name="Grossetete S."/>
            <person name="Guldener U."/>
            <person name="Henrissat B."/>
            <person name="Howlett B.J."/>
            <person name="Kodira C."/>
            <person name="Kretschmer M."/>
            <person name="Lappartient A."/>
            <person name="Leroch M."/>
            <person name="Levis C."/>
            <person name="Mauceli E."/>
            <person name="Neuveglise C."/>
            <person name="Oeser B."/>
            <person name="Pearson M."/>
            <person name="Poulain J."/>
            <person name="Poussereau N."/>
            <person name="Quesneville H."/>
            <person name="Rascle C."/>
            <person name="Schumacher J."/>
            <person name="Segurens B."/>
            <person name="Sexton A."/>
            <person name="Silva E."/>
            <person name="Sirven C."/>
            <person name="Soanes D.M."/>
            <person name="Talbot N.J."/>
            <person name="Templeton M."/>
            <person name="Yandava C."/>
            <person name="Yarden O."/>
            <person name="Zeng Q."/>
            <person name="Rollins J.A."/>
            <person name="Lebrun M.H."/>
            <person name="Dickman M."/>
        </authorList>
    </citation>
    <scope>NUCLEOTIDE SEQUENCE [LARGE SCALE GENOMIC DNA]</scope>
    <source>
        <strain evidence="2">ATCC 18683 / 1980 / Ss-1</strain>
    </source>
</reference>
<accession>A7ESQ1</accession>
<dbReference type="InParanoid" id="A7ESQ1"/>
<proteinExistence type="predicted"/>
<protein>
    <submittedName>
        <fullName evidence="1">Uncharacterized protein</fullName>
    </submittedName>
</protein>
<dbReference type="EMBL" id="CH476631">
    <property type="protein sequence ID" value="EDN92493.1"/>
    <property type="molecule type" value="Genomic_DNA"/>
</dbReference>
<gene>
    <name evidence="1" type="ORF">SS1G_08356</name>
</gene>